<dbReference type="AlphaFoldDB" id="A0AB34I0N2"/>
<reference evidence="1 2" key="1">
    <citation type="submission" date="2022-11" db="EMBL/GenBank/DDBJ databases">
        <title>Whole genome sequence of Eschrichtius robustus ER-17-0199.</title>
        <authorList>
            <person name="Bruniche-Olsen A."/>
            <person name="Black A.N."/>
            <person name="Fields C.J."/>
            <person name="Walden K."/>
            <person name="Dewoody J.A."/>
        </authorList>
    </citation>
    <scope>NUCLEOTIDE SEQUENCE [LARGE SCALE GENOMIC DNA]</scope>
    <source>
        <strain evidence="1">ER-17-0199</strain>
        <tissue evidence="1">Blubber</tissue>
    </source>
</reference>
<gene>
    <name evidence="1" type="ORF">J1605_016925</name>
</gene>
<evidence type="ECO:0000313" key="2">
    <source>
        <dbReference type="Proteomes" id="UP001159641"/>
    </source>
</evidence>
<keyword evidence="2" id="KW-1185">Reference proteome</keyword>
<dbReference type="Proteomes" id="UP001159641">
    <property type="component" value="Unassembled WGS sequence"/>
</dbReference>
<organism evidence="1 2">
    <name type="scientific">Eschrichtius robustus</name>
    <name type="common">California gray whale</name>
    <name type="synonym">Eschrichtius gibbosus</name>
    <dbReference type="NCBI Taxonomy" id="9764"/>
    <lineage>
        <taxon>Eukaryota</taxon>
        <taxon>Metazoa</taxon>
        <taxon>Chordata</taxon>
        <taxon>Craniata</taxon>
        <taxon>Vertebrata</taxon>
        <taxon>Euteleostomi</taxon>
        <taxon>Mammalia</taxon>
        <taxon>Eutheria</taxon>
        <taxon>Laurasiatheria</taxon>
        <taxon>Artiodactyla</taxon>
        <taxon>Whippomorpha</taxon>
        <taxon>Cetacea</taxon>
        <taxon>Mysticeti</taxon>
        <taxon>Eschrichtiidae</taxon>
        <taxon>Eschrichtius</taxon>
    </lineage>
</organism>
<proteinExistence type="predicted"/>
<evidence type="ECO:0000313" key="1">
    <source>
        <dbReference type="EMBL" id="KAJ8798042.1"/>
    </source>
</evidence>
<accession>A0AB34I0N2</accession>
<name>A0AB34I0N2_ESCRO</name>
<dbReference type="EMBL" id="JAIQCJ010000090">
    <property type="protein sequence ID" value="KAJ8798042.1"/>
    <property type="molecule type" value="Genomic_DNA"/>
</dbReference>
<comment type="caution">
    <text evidence="1">The sequence shown here is derived from an EMBL/GenBank/DDBJ whole genome shotgun (WGS) entry which is preliminary data.</text>
</comment>
<sequence length="77" mass="8652">MPVPLLFLFRDLSENQILGIPRKAFRGIADVKNLPQELKVLRVRKLKNYGQALLLHLDVRPKQQGSSGTGEESKLTA</sequence>
<protein>
    <submittedName>
        <fullName evidence="1">Uncharacterized protein</fullName>
    </submittedName>
</protein>